<evidence type="ECO:0000313" key="2">
    <source>
        <dbReference type="Proteomes" id="UP000324222"/>
    </source>
</evidence>
<accession>A0A5B7DJW5</accession>
<organism evidence="1 2">
    <name type="scientific">Portunus trituberculatus</name>
    <name type="common">Swimming crab</name>
    <name type="synonym">Neptunus trituberculatus</name>
    <dbReference type="NCBI Taxonomy" id="210409"/>
    <lineage>
        <taxon>Eukaryota</taxon>
        <taxon>Metazoa</taxon>
        <taxon>Ecdysozoa</taxon>
        <taxon>Arthropoda</taxon>
        <taxon>Crustacea</taxon>
        <taxon>Multicrustacea</taxon>
        <taxon>Malacostraca</taxon>
        <taxon>Eumalacostraca</taxon>
        <taxon>Eucarida</taxon>
        <taxon>Decapoda</taxon>
        <taxon>Pleocyemata</taxon>
        <taxon>Brachyura</taxon>
        <taxon>Eubrachyura</taxon>
        <taxon>Portunoidea</taxon>
        <taxon>Portunidae</taxon>
        <taxon>Portuninae</taxon>
        <taxon>Portunus</taxon>
    </lineage>
</organism>
<sequence>MSGVWVGQRRSGYSGEFGEVLPYLAGAWGELGRAVGAVYGGREEGVLGLIGFEERNPIPLVGMSCSAAADGARQRPGRGMGVPSSLASTECTLRAAVVGLCAALRGPRRIRGREGPPGLTLRGPKYSMYGCVGVGVSVGVGGESVVELAGVVLTTDYCHHARCSPTTTVT</sequence>
<protein>
    <submittedName>
        <fullName evidence="1">Uncharacterized protein</fullName>
    </submittedName>
</protein>
<dbReference type="AlphaFoldDB" id="A0A5B7DJW5"/>
<evidence type="ECO:0000313" key="1">
    <source>
        <dbReference type="EMBL" id="MPC21740.1"/>
    </source>
</evidence>
<dbReference type="Proteomes" id="UP000324222">
    <property type="component" value="Unassembled WGS sequence"/>
</dbReference>
<keyword evidence="2" id="KW-1185">Reference proteome</keyword>
<reference evidence="1 2" key="1">
    <citation type="submission" date="2019-05" db="EMBL/GenBank/DDBJ databases">
        <title>Another draft genome of Portunus trituberculatus and its Hox gene families provides insights of decapod evolution.</title>
        <authorList>
            <person name="Jeong J.-H."/>
            <person name="Song I."/>
            <person name="Kim S."/>
            <person name="Choi T."/>
            <person name="Kim D."/>
            <person name="Ryu S."/>
            <person name="Kim W."/>
        </authorList>
    </citation>
    <scope>NUCLEOTIDE SEQUENCE [LARGE SCALE GENOMIC DNA]</scope>
    <source>
        <tissue evidence="1">Muscle</tissue>
    </source>
</reference>
<name>A0A5B7DJW5_PORTR</name>
<gene>
    <name evidence="1" type="ORF">E2C01_014735</name>
</gene>
<proteinExistence type="predicted"/>
<comment type="caution">
    <text evidence="1">The sequence shown here is derived from an EMBL/GenBank/DDBJ whole genome shotgun (WGS) entry which is preliminary data.</text>
</comment>
<dbReference type="EMBL" id="VSRR010001010">
    <property type="protein sequence ID" value="MPC21740.1"/>
    <property type="molecule type" value="Genomic_DNA"/>
</dbReference>